<dbReference type="RefSeq" id="WP_108596193.1">
    <property type="nucleotide sequence ID" value="NZ_CP028913.1"/>
</dbReference>
<dbReference type="OrthoDB" id="9795587at2"/>
<keyword evidence="1" id="KW-1133">Transmembrane helix</keyword>
<dbReference type="GO" id="GO:0008482">
    <property type="term" value="F:sulfite oxidase activity"/>
    <property type="evidence" value="ECO:0007669"/>
    <property type="project" value="TreeGrafter"/>
</dbReference>
<evidence type="ECO:0000313" key="4">
    <source>
        <dbReference type="Proteomes" id="UP000244729"/>
    </source>
</evidence>
<proteinExistence type="predicted"/>
<dbReference type="PANTHER" id="PTHR19372:SF7">
    <property type="entry name" value="SULFITE OXIDASE, MITOCHONDRIAL"/>
    <property type="match status" value="1"/>
</dbReference>
<dbReference type="Pfam" id="PF00174">
    <property type="entry name" value="Oxidored_molyb"/>
    <property type="match status" value="1"/>
</dbReference>
<dbReference type="PANTHER" id="PTHR19372">
    <property type="entry name" value="SULFITE REDUCTASE"/>
    <property type="match status" value="1"/>
</dbReference>
<feature type="domain" description="Oxidoreductase molybdopterin-binding" evidence="2">
    <location>
        <begin position="249"/>
        <end position="399"/>
    </location>
</feature>
<dbReference type="GO" id="GO:0020037">
    <property type="term" value="F:heme binding"/>
    <property type="evidence" value="ECO:0007669"/>
    <property type="project" value="TreeGrafter"/>
</dbReference>
<keyword evidence="1" id="KW-0472">Membrane</keyword>
<feature type="transmembrane region" description="Helical" evidence="1">
    <location>
        <begin position="12"/>
        <end position="36"/>
    </location>
</feature>
<evidence type="ECO:0000256" key="1">
    <source>
        <dbReference type="SAM" id="Phobius"/>
    </source>
</evidence>
<dbReference type="InterPro" id="IPR014756">
    <property type="entry name" value="Ig_E-set"/>
</dbReference>
<dbReference type="InterPro" id="IPR036374">
    <property type="entry name" value="OxRdtase_Mopterin-bd_sf"/>
</dbReference>
<dbReference type="EMBL" id="CP028913">
    <property type="protein sequence ID" value="AWB96396.1"/>
    <property type="molecule type" value="Genomic_DNA"/>
</dbReference>
<accession>A0A2S0WYJ6</accession>
<evidence type="ECO:0000313" key="3">
    <source>
        <dbReference type="EMBL" id="AWB96396.1"/>
    </source>
</evidence>
<organism evidence="3 4">
    <name type="scientific">Agromyces badenianii</name>
    <dbReference type="NCBI Taxonomy" id="2080742"/>
    <lineage>
        <taxon>Bacteria</taxon>
        <taxon>Bacillati</taxon>
        <taxon>Actinomycetota</taxon>
        <taxon>Actinomycetes</taxon>
        <taxon>Micrococcales</taxon>
        <taxon>Microbacteriaceae</taxon>
        <taxon>Agromyces</taxon>
    </lineage>
</organism>
<dbReference type="GO" id="GO:0006790">
    <property type="term" value="P:sulfur compound metabolic process"/>
    <property type="evidence" value="ECO:0007669"/>
    <property type="project" value="TreeGrafter"/>
</dbReference>
<dbReference type="Proteomes" id="UP000244729">
    <property type="component" value="Chromosome"/>
</dbReference>
<dbReference type="Gene3D" id="3.90.420.10">
    <property type="entry name" value="Oxidoreductase, molybdopterin-binding domain"/>
    <property type="match status" value="1"/>
</dbReference>
<feature type="transmembrane region" description="Helical" evidence="1">
    <location>
        <begin position="43"/>
        <end position="66"/>
    </location>
</feature>
<dbReference type="GO" id="GO:0043546">
    <property type="term" value="F:molybdopterin cofactor binding"/>
    <property type="evidence" value="ECO:0007669"/>
    <property type="project" value="TreeGrafter"/>
</dbReference>
<gene>
    <name evidence="3" type="ORF">DCE93_12675</name>
</gene>
<reference evidence="3 4" key="1">
    <citation type="submission" date="2018-04" db="EMBL/GenBank/DDBJ databases">
        <authorList>
            <person name="Li J."/>
        </authorList>
    </citation>
    <scope>NUCLEOTIDE SEQUENCE [LARGE SCALE GENOMIC DNA]</scope>
    <source>
        <strain evidence="4">30A</strain>
    </source>
</reference>
<keyword evidence="1" id="KW-0812">Transmembrane</keyword>
<dbReference type="AlphaFoldDB" id="A0A2S0WYJ6"/>
<feature type="transmembrane region" description="Helical" evidence="1">
    <location>
        <begin position="175"/>
        <end position="196"/>
    </location>
</feature>
<keyword evidence="4" id="KW-1185">Reference proteome</keyword>
<feature type="transmembrane region" description="Helical" evidence="1">
    <location>
        <begin position="123"/>
        <end position="144"/>
    </location>
</feature>
<feature type="transmembrane region" description="Helical" evidence="1">
    <location>
        <begin position="72"/>
        <end position="92"/>
    </location>
</feature>
<dbReference type="SUPFAM" id="SSF81296">
    <property type="entry name" value="E set domains"/>
    <property type="match status" value="1"/>
</dbReference>
<evidence type="ECO:0000259" key="2">
    <source>
        <dbReference type="Pfam" id="PF00174"/>
    </source>
</evidence>
<name>A0A2S0WYJ6_9MICO</name>
<dbReference type="InterPro" id="IPR000572">
    <property type="entry name" value="OxRdtase_Mopterin-bd_dom"/>
</dbReference>
<dbReference type="KEGG" id="agm:DCE93_12675"/>
<feature type="transmembrane region" description="Helical" evidence="1">
    <location>
        <begin position="99"/>
        <end position="117"/>
    </location>
</feature>
<dbReference type="SUPFAM" id="SSF56524">
    <property type="entry name" value="Oxidoreductase molybdopterin-binding domain"/>
    <property type="match status" value="1"/>
</dbReference>
<dbReference type="Gene3D" id="2.60.40.650">
    <property type="match status" value="1"/>
</dbReference>
<protein>
    <submittedName>
        <fullName evidence="3">Oxidoreductase</fullName>
    </submittedName>
</protein>
<sequence length="524" mass="53648">MPETSDPARGWLLPATAGAASVAFGAGIGELAAAVIAPSSSPFVVVGALLIDLAPPWAKDAAIALFGTADKAALLVGIGIVLLAVAGSAGVLEARRPPWGQVLIGILGVVGAVAASTRANAPMLAVAPSALAAIAAVIALRLLVLRLSPSPTPTPTPTPPGSSAEPAHGVDRRRFLGWAGGAVALGALAALGGYALQAGSRAVTAVRDAITLPKAATTATVPASAELGIDGLAPVVTPNGEFYRIDTALAVPAVDPADWSLRIHGLVDREVTLSWNELLALPLEESITTLACVSNEVGGGLIGNAVWLGYPIRELLARASPAADADMVLSRSVDGFTASTPLAVLQDDRNAILAVGMNGAPLPAEHGFPVRMVVPGLYGYVSATKWVVDLEVTRFDAASAYWTDRGWSARGPIKISSRIDVPRSGQSVSADSAVLAGVAWYQHVGIAAVEVQIDDGDWRAAELATAISDDTWVQWSYQWSDASAGSHTVRVRALGADGEVQTAKRQGVVPDGATGLHEITVEVR</sequence>